<keyword evidence="1" id="KW-0472">Membrane</keyword>
<dbReference type="EMBL" id="JH668249">
    <property type="protein sequence ID" value="EIM19506.1"/>
    <property type="molecule type" value="Genomic_DNA"/>
</dbReference>
<dbReference type="HOGENOM" id="CLU_081702_1_1_1"/>
<dbReference type="OrthoDB" id="2124888at2759"/>
<feature type="transmembrane region" description="Helical" evidence="1">
    <location>
        <begin position="121"/>
        <end position="142"/>
    </location>
</feature>
<organism evidence="2 3">
    <name type="scientific">Wallemia mellicola (strain ATCC MYA-4683 / CBS 633.66)</name>
    <name type="common">Wallemia sebi (CBS 633.66)</name>
    <dbReference type="NCBI Taxonomy" id="671144"/>
    <lineage>
        <taxon>Eukaryota</taxon>
        <taxon>Fungi</taxon>
        <taxon>Dikarya</taxon>
        <taxon>Basidiomycota</taxon>
        <taxon>Wallemiomycotina</taxon>
        <taxon>Wallemiomycetes</taxon>
        <taxon>Wallemiales</taxon>
        <taxon>Wallemiaceae</taxon>
        <taxon>Wallemia</taxon>
    </lineage>
</organism>
<feature type="transmembrane region" description="Helical" evidence="1">
    <location>
        <begin position="48"/>
        <end position="72"/>
    </location>
</feature>
<evidence type="ECO:0000313" key="3">
    <source>
        <dbReference type="Proteomes" id="UP000005242"/>
    </source>
</evidence>
<dbReference type="InParanoid" id="I4Y6B4"/>
<keyword evidence="1" id="KW-0812">Transmembrane</keyword>
<dbReference type="PANTHER" id="PTHR28026">
    <property type="entry name" value="DUF962 DOMAIN PROTEIN (AFU_ORTHOLOGUE AFUA_8G05310)"/>
    <property type="match status" value="1"/>
</dbReference>
<dbReference type="GO" id="GO:0005783">
    <property type="term" value="C:endoplasmic reticulum"/>
    <property type="evidence" value="ECO:0007669"/>
    <property type="project" value="TreeGrafter"/>
</dbReference>
<dbReference type="GeneID" id="18472206"/>
<dbReference type="Proteomes" id="UP000005242">
    <property type="component" value="Unassembled WGS sequence"/>
</dbReference>
<gene>
    <name evidence="2" type="ORF">WALSEDRAFT_41189</name>
</gene>
<proteinExistence type="predicted"/>
<dbReference type="OMA" id="ETHFAFY"/>
<dbReference type="GO" id="GO:0016020">
    <property type="term" value="C:membrane"/>
    <property type="evidence" value="ECO:0007669"/>
    <property type="project" value="GOC"/>
</dbReference>
<dbReference type="FunCoup" id="I4Y6B4">
    <property type="interactions" value="86"/>
</dbReference>
<dbReference type="eggNOG" id="KOG3292">
    <property type="taxonomic scope" value="Eukaryota"/>
</dbReference>
<reference evidence="2 3" key="1">
    <citation type="journal article" date="2012" name="Fungal Genet. Biol.">
        <title>The genome of the xerotolerant mold Wallemia sebi reveals adaptations to osmotic stress and suggests cryptic sexual reproduction.</title>
        <authorList>
            <person name="Padamsee M."/>
            <person name="Kumar T.K.A."/>
            <person name="Riley R."/>
            <person name="Binder M."/>
            <person name="Boyd A."/>
            <person name="Calvo A.M."/>
            <person name="Furukawa K."/>
            <person name="Hesse C."/>
            <person name="Hohmann S."/>
            <person name="James T.Y."/>
            <person name="LaButti K."/>
            <person name="Lapidus A."/>
            <person name="Lindquist E."/>
            <person name="Lucas S."/>
            <person name="Miller K."/>
            <person name="Shantappa S."/>
            <person name="Grigoriev I.V."/>
            <person name="Hibbett D.S."/>
            <person name="McLaughlin D.J."/>
            <person name="Spatafora J.W."/>
            <person name="Aime M.C."/>
        </authorList>
    </citation>
    <scope>NUCLEOTIDE SEQUENCE [LARGE SCALE GENOMIC DNA]</scope>
    <source>
        <strain evidence="3">ATCC MYA-4683 / CBS 633.66</strain>
    </source>
</reference>
<dbReference type="RefSeq" id="XP_006960431.1">
    <property type="nucleotide sequence ID" value="XM_006960369.1"/>
</dbReference>
<dbReference type="KEGG" id="wse:WALSEDRAFT_41189"/>
<keyword evidence="1" id="KW-1133">Transmembrane helix</keyword>
<dbReference type="Pfam" id="PF06127">
    <property type="entry name" value="Mpo1-like"/>
    <property type="match status" value="1"/>
</dbReference>
<evidence type="ECO:0000256" key="1">
    <source>
        <dbReference type="SAM" id="Phobius"/>
    </source>
</evidence>
<feature type="transmembrane region" description="Helical" evidence="1">
    <location>
        <begin position="84"/>
        <end position="101"/>
    </location>
</feature>
<dbReference type="PANTHER" id="PTHR28026:SF9">
    <property type="entry name" value="2-HYDROXY-PALMITIC ACID DIOXYGENASE MPO1"/>
    <property type="match status" value="1"/>
</dbReference>
<dbReference type="InterPro" id="IPR009305">
    <property type="entry name" value="Mpo1-like"/>
</dbReference>
<sequence>MKVFDLESQLHFYFRYHKNTTNVNIHRICVPLILWSTFAILAKLSTTYAIILAAIYQTYYFILSISIGFTYLPIMTLMLLSRNYITSVYTLIFIHIISWIAQFYGHAKHEKRAPALLDNVAGAVFLAPLFVHIENLFSLGYYNNLQRNLHNRID</sequence>
<protein>
    <submittedName>
        <fullName evidence="2">DUF962-domain-containing protein</fullName>
    </submittedName>
</protein>
<name>I4Y6B4_WALMC</name>
<accession>I4Y6B4</accession>
<dbReference type="GO" id="GO:0046521">
    <property type="term" value="P:sphingoid catabolic process"/>
    <property type="evidence" value="ECO:0007669"/>
    <property type="project" value="TreeGrafter"/>
</dbReference>
<dbReference type="AlphaFoldDB" id="I4Y6B4"/>
<keyword evidence="3" id="KW-1185">Reference proteome</keyword>
<evidence type="ECO:0000313" key="2">
    <source>
        <dbReference type="EMBL" id="EIM19506.1"/>
    </source>
</evidence>